<evidence type="ECO:0000256" key="6">
    <source>
        <dbReference type="ARBA" id="ARBA00022840"/>
    </source>
</evidence>
<feature type="compositionally biased region" description="Basic and acidic residues" evidence="10">
    <location>
        <begin position="15"/>
        <end position="28"/>
    </location>
</feature>
<dbReference type="InterPro" id="IPR024420">
    <property type="entry name" value="TRAPP_III_complex_Trs85"/>
</dbReference>
<feature type="region of interest" description="Disordered" evidence="10">
    <location>
        <begin position="1"/>
        <end position="28"/>
    </location>
</feature>
<reference evidence="12 13" key="1">
    <citation type="submission" date="2019-03" db="EMBL/GenBank/DDBJ databases">
        <title>Sequencing 23 genomes of Wallemia ichthyophaga.</title>
        <authorList>
            <person name="Gostincar C."/>
        </authorList>
    </citation>
    <scope>NUCLEOTIDE SEQUENCE [LARGE SCALE GENOMIC DNA]</scope>
    <source>
        <strain evidence="12 13">EXF-5753</strain>
    </source>
</reference>
<comment type="caution">
    <text evidence="12">The sequence shown here is derived from an EMBL/GenBank/DDBJ whole genome shotgun (WGS) entry which is preliminary data.</text>
</comment>
<keyword evidence="5" id="KW-0547">Nucleotide-binding</keyword>
<dbReference type="GO" id="GO:0003688">
    <property type="term" value="F:DNA replication origin binding"/>
    <property type="evidence" value="ECO:0007669"/>
    <property type="project" value="UniProtKB-ARBA"/>
</dbReference>
<evidence type="ECO:0000313" key="12">
    <source>
        <dbReference type="EMBL" id="TIA93657.1"/>
    </source>
</evidence>
<dbReference type="InterPro" id="IPR027417">
    <property type="entry name" value="P-loop_NTPase"/>
</dbReference>
<feature type="domain" description="AAA+ ATPase" evidence="11">
    <location>
        <begin position="273"/>
        <end position="425"/>
    </location>
</feature>
<evidence type="ECO:0000313" key="13">
    <source>
        <dbReference type="Proteomes" id="UP000310189"/>
    </source>
</evidence>
<dbReference type="Proteomes" id="UP000310189">
    <property type="component" value="Unassembled WGS sequence"/>
</dbReference>
<dbReference type="PANTHER" id="PTHR12975">
    <property type="entry name" value="TRANSPORT PROTEIN TRAPP"/>
    <property type="match status" value="1"/>
</dbReference>
<evidence type="ECO:0000256" key="2">
    <source>
        <dbReference type="ARBA" id="ARBA00008398"/>
    </source>
</evidence>
<dbReference type="FunFam" id="3.40.50.300:FF:000199">
    <property type="entry name" value="Origin recognition complex subunit 1"/>
    <property type="match status" value="1"/>
</dbReference>
<dbReference type="GO" id="GO:0005524">
    <property type="term" value="F:ATP binding"/>
    <property type="evidence" value="ECO:0007669"/>
    <property type="project" value="UniProtKB-KW"/>
</dbReference>
<dbReference type="GO" id="GO:1990072">
    <property type="term" value="C:TRAPPIII protein complex"/>
    <property type="evidence" value="ECO:0007669"/>
    <property type="project" value="TreeGrafter"/>
</dbReference>
<dbReference type="InterPro" id="IPR003593">
    <property type="entry name" value="AAA+_ATPase"/>
</dbReference>
<dbReference type="OrthoDB" id="1926878at2759"/>
<keyword evidence="13" id="KW-1185">Reference proteome</keyword>
<dbReference type="Pfam" id="PF12739">
    <property type="entry name" value="TRAPPC-Trs85"/>
    <property type="match status" value="1"/>
</dbReference>
<keyword evidence="6" id="KW-0067">ATP-binding</keyword>
<gene>
    <name evidence="12" type="ORF">E3P99_00080</name>
</gene>
<dbReference type="SUPFAM" id="SSF52540">
    <property type="entry name" value="P-loop containing nucleoside triphosphate hydrolases"/>
    <property type="match status" value="1"/>
</dbReference>
<keyword evidence="9" id="KW-0539">Nucleus</keyword>
<dbReference type="GO" id="GO:0046872">
    <property type="term" value="F:metal ion binding"/>
    <property type="evidence" value="ECO:0007669"/>
    <property type="project" value="UniProtKB-KW"/>
</dbReference>
<feature type="compositionally biased region" description="Polar residues" evidence="10">
    <location>
        <begin position="1"/>
        <end position="10"/>
    </location>
</feature>
<dbReference type="Gene3D" id="1.10.8.60">
    <property type="match status" value="1"/>
</dbReference>
<dbReference type="PANTHER" id="PTHR12975:SF6">
    <property type="entry name" value="TRAFFICKING PROTEIN PARTICLE COMPLEX SUBUNIT 8"/>
    <property type="match status" value="1"/>
</dbReference>
<evidence type="ECO:0000256" key="7">
    <source>
        <dbReference type="ARBA" id="ARBA00022842"/>
    </source>
</evidence>
<evidence type="ECO:0000256" key="5">
    <source>
        <dbReference type="ARBA" id="ARBA00022741"/>
    </source>
</evidence>
<keyword evidence="3" id="KW-0235">DNA replication</keyword>
<comment type="similarity">
    <text evidence="2">Belongs to the ORC1 family.</text>
</comment>
<comment type="subcellular location">
    <subcellularLocation>
        <location evidence="1">Nucleus</location>
    </subcellularLocation>
</comment>
<keyword evidence="4" id="KW-0479">Metal-binding</keyword>
<evidence type="ECO:0000256" key="9">
    <source>
        <dbReference type="ARBA" id="ARBA00023242"/>
    </source>
</evidence>
<feature type="compositionally biased region" description="Basic and acidic residues" evidence="10">
    <location>
        <begin position="59"/>
        <end position="73"/>
    </location>
</feature>
<evidence type="ECO:0000256" key="10">
    <source>
        <dbReference type="SAM" id="MobiDB-lite"/>
    </source>
</evidence>
<keyword evidence="8" id="KW-0238">DNA-binding</keyword>
<feature type="compositionally biased region" description="Polar residues" evidence="10">
    <location>
        <begin position="75"/>
        <end position="95"/>
    </location>
</feature>
<protein>
    <recommendedName>
        <fullName evidence="11">AAA+ ATPase domain-containing protein</fullName>
    </recommendedName>
</protein>
<dbReference type="EMBL" id="SPNW01000001">
    <property type="protein sequence ID" value="TIA93657.1"/>
    <property type="molecule type" value="Genomic_DNA"/>
</dbReference>
<evidence type="ECO:0000256" key="3">
    <source>
        <dbReference type="ARBA" id="ARBA00022705"/>
    </source>
</evidence>
<dbReference type="SMART" id="SM00382">
    <property type="entry name" value="AAA"/>
    <property type="match status" value="1"/>
</dbReference>
<evidence type="ECO:0000256" key="8">
    <source>
        <dbReference type="ARBA" id="ARBA00023125"/>
    </source>
</evidence>
<dbReference type="GO" id="GO:0006260">
    <property type="term" value="P:DNA replication"/>
    <property type="evidence" value="ECO:0007669"/>
    <property type="project" value="UniProtKB-KW"/>
</dbReference>
<dbReference type="CDD" id="cd00009">
    <property type="entry name" value="AAA"/>
    <property type="match status" value="1"/>
</dbReference>
<evidence type="ECO:0000259" key="11">
    <source>
        <dbReference type="SMART" id="SM00382"/>
    </source>
</evidence>
<dbReference type="Pfam" id="PF00004">
    <property type="entry name" value="AAA"/>
    <property type="match status" value="1"/>
</dbReference>
<sequence>MRRSTRNQSAVAAKEANKKIGNEVVDVKRPKKLAATDSFVKIKGEEETENEPATTTGRDAVRKSNRNTERASDSLKVSNASSRRSHTPTAQSTPRKSVKAAAQENIELPAKKTNEEENVSSSSSSSSSEDEIQRASDYSKSDSGEEEEMEADKSEEEDAHDGNIDEVSSDDDTDTRKRRRGGVNATPRKNKSRIVGHFTPSKKRNLQQRRAANAVKPLPAPAIESLNDTTDRDAKSLSRALLHVGATPGYLPCREDEYLMIEGCIEGLLEDGQGGCVYISGTPGTGKTATVHSVIRALIERSNNQEIAPFKYVEINGLRVSEPARAYPILWEGLTGDAMNLSPRAALNALEKYYGDGRNDQACVLLMDELDQMVTSKQSEVYNFFNWPNMPRSKLIVVAVANTMDLPERVLRGKVKSRLGMERINFAPYDRTQLIEIVQSRLRYAVSLAEKRDYTHLTDDDTQGIFDQDAVKIAAAKTASVQGDARRMLEVCRQTLERTEILPVKTSHVQQTLKAMSLSPLSRMMAGLSLSAKIMLVSTMRCAAAAGLGTGECRWGDVSSLHQKLSNQIISYTPPIPLSRTDQYAILSALAATRIVLAHEPGAGYTGLSKGSDAERMLILNVPEADMGDFHKIHRHFSPLLSIHTDPTVNDLLQRTNSISNLSDLLRPFDVLHNVPLRTSQLETHHAPTFYLRFSELAQLDAPTEELHRVVDDAASAATGGEKEREDEILNTGEQYNKFVDSLLSHHHLLPYSTFQHPAAFILATTTTHSDPIAELARLAKEVALPDAYAKRTYMNATPSYVLRYHVLVHDAHNGDMDSARMLLEQAKKIHGIHCALLIINSKESGGDEQSHHAESNEQLQVVTRTYGHSRGHSLDTSDLTVVRAFVRELVVQSLIPWMEKCTRDWNQLFVTNRKGFTNKLFSSFGVSKKWTAQQTPTRAVGSAATTGSFLSSEKIYPSTTHEATFRRLADFAFMLRDYKLSAQVYSQLRRDVAEEPEAYHYAASANEMLGLSHLLSPHSPTSTLDATVQYLDEASAVWSGTRDVNDHAQAVRATVLFVESFRARGSSGLVIPSAFIRAATGTSVYHALLLHQAAIAYETHVRPYKRKASLYYVRAASVYEANGKLELARLCYSHCDTTRFPFVVEALGRLASGVDNQKAANLLTQSLRYAGDQTLLDNWRHSISQEGVSIDSLTFPLPLFDKTATTIVDPHKHSYTNRRSEGIFDSMEAAIGVDGERGVKCVDVDVNEVFEVQLLSRNPFNAGVTLSEFELSFDGDAEVSVERLDDTVELGAMQSLPVTFKCSVASLSKISLQSVSFKMDGLAKFTESLHRNGPRLNDTKEQRIGKFYAPDLSLQVRVNEPSPRLSASVEDFPQRLGLGEGRLSHIKLNNVGLVDIEDVQVCVNEQSFMLVGVDETIRSARDIYKQSHSDSLQKTQIENNLLPHQPYTTTQPLKSADSTAIPVLIRGDNVGKRLLHLIVAYKEKKSAARNVFRVKRLLHVLDIRPVVDVKLAAQPSKTTLGSYDLSLEIENVVPESQVDITQVSFVSPAWKCVGELQSMSLGFEEIGKQSFSVRFDEAYDVKSGHAMQEYVVKQMATYLQGKDVSGSLPPSANVLASHLTSTAYTDVTQTNLLTIMMNARRNLRYLTLQHELKSIDRDVLAHIFPLMEAGEGDVVVCWKLGDRVGHALVSGLVMGAREGLSRRIGERVKESKDAKSVLYASTIKERENTTSELLRSRFSINDMPIIVNTYTPSTINHLFDQEPILNLSVDVSLFNNSISKDIECGLLLKDRIEGIDAPTRQFSATVKPQSSHVVSIPLTCSHPGAYKFSELVLSLGGSRYIVNLNEIVVV</sequence>
<organism evidence="12 13">
    <name type="scientific">Wallemia hederae</name>
    <dbReference type="NCBI Taxonomy" id="1540922"/>
    <lineage>
        <taxon>Eukaryota</taxon>
        <taxon>Fungi</taxon>
        <taxon>Dikarya</taxon>
        <taxon>Basidiomycota</taxon>
        <taxon>Wallemiomycotina</taxon>
        <taxon>Wallemiomycetes</taxon>
        <taxon>Wallemiales</taxon>
        <taxon>Wallemiaceae</taxon>
        <taxon>Wallemia</taxon>
    </lineage>
</organism>
<keyword evidence="7" id="KW-0460">Magnesium</keyword>
<proteinExistence type="inferred from homology"/>
<feature type="region of interest" description="Disordered" evidence="10">
    <location>
        <begin position="42"/>
        <end position="196"/>
    </location>
</feature>
<name>A0A4T0FXC7_9BASI</name>
<feature type="compositionally biased region" description="Basic and acidic residues" evidence="10">
    <location>
        <begin position="131"/>
        <end position="143"/>
    </location>
</feature>
<evidence type="ECO:0000256" key="1">
    <source>
        <dbReference type="ARBA" id="ARBA00004123"/>
    </source>
</evidence>
<dbReference type="GO" id="GO:0016887">
    <property type="term" value="F:ATP hydrolysis activity"/>
    <property type="evidence" value="ECO:0007669"/>
    <property type="project" value="InterPro"/>
</dbReference>
<feature type="compositionally biased region" description="Acidic residues" evidence="10">
    <location>
        <begin position="144"/>
        <end position="159"/>
    </location>
</feature>
<dbReference type="InterPro" id="IPR003959">
    <property type="entry name" value="ATPase_AAA_core"/>
</dbReference>
<evidence type="ECO:0000256" key="4">
    <source>
        <dbReference type="ARBA" id="ARBA00022723"/>
    </source>
</evidence>
<dbReference type="Gene3D" id="3.40.50.300">
    <property type="entry name" value="P-loop containing nucleotide triphosphate hydrolases"/>
    <property type="match status" value="1"/>
</dbReference>
<dbReference type="GO" id="GO:0005634">
    <property type="term" value="C:nucleus"/>
    <property type="evidence" value="ECO:0007669"/>
    <property type="project" value="UniProtKB-SubCell"/>
</dbReference>
<accession>A0A4T0FXC7</accession>